<sequence length="274" mass="30092">MSFYDTILGNLSSYIAVTDAEEEVCDLYSVYYSSSSTQPRSDLVDPSKPELEIEIPGSGRRSITLTITQNPHINNELGQTGGVLWNSSIVLSTYFARHHSNNPGWEANLKEANIVELGSGCGLVGLTLHRLGARRVVLTDQWRMMKVLGKNVDRAKTGRNGGVLVAAEYDWSTAGEKGLLRGSVVAAEPVDMVVVCDCVYHEEVVPLVVRALAEVCACQGTGRRAVGIVAQELRSDLVHQAFVEALLQRFTVYRMPVDPATDAFYVLYVVWLKD</sequence>
<organism evidence="1 2">
    <name type="scientific">Coemansia aciculifera</name>
    <dbReference type="NCBI Taxonomy" id="417176"/>
    <lineage>
        <taxon>Eukaryota</taxon>
        <taxon>Fungi</taxon>
        <taxon>Fungi incertae sedis</taxon>
        <taxon>Zoopagomycota</taxon>
        <taxon>Kickxellomycotina</taxon>
        <taxon>Kickxellomycetes</taxon>
        <taxon>Kickxellales</taxon>
        <taxon>Kickxellaceae</taxon>
        <taxon>Coemansia</taxon>
    </lineage>
</organism>
<protein>
    <submittedName>
        <fullName evidence="1">Uncharacterized protein</fullName>
    </submittedName>
</protein>
<name>A0ACC1M697_9FUNG</name>
<accession>A0ACC1M697</accession>
<proteinExistence type="predicted"/>
<comment type="caution">
    <text evidence="1">The sequence shown here is derived from an EMBL/GenBank/DDBJ whole genome shotgun (WGS) entry which is preliminary data.</text>
</comment>
<dbReference type="Proteomes" id="UP001139981">
    <property type="component" value="Unassembled WGS sequence"/>
</dbReference>
<evidence type="ECO:0000313" key="1">
    <source>
        <dbReference type="EMBL" id="KAJ2896409.1"/>
    </source>
</evidence>
<reference evidence="1" key="1">
    <citation type="submission" date="2022-07" db="EMBL/GenBank/DDBJ databases">
        <title>Phylogenomic reconstructions and comparative analyses of Kickxellomycotina fungi.</title>
        <authorList>
            <person name="Reynolds N.K."/>
            <person name="Stajich J.E."/>
            <person name="Barry K."/>
            <person name="Grigoriev I.V."/>
            <person name="Crous P."/>
            <person name="Smith M.E."/>
        </authorList>
    </citation>
    <scope>NUCLEOTIDE SEQUENCE</scope>
    <source>
        <strain evidence="1">CBS 190363</strain>
    </source>
</reference>
<keyword evidence="2" id="KW-1185">Reference proteome</keyword>
<gene>
    <name evidence="1" type="ORF">IWW38_002029</name>
</gene>
<evidence type="ECO:0000313" key="2">
    <source>
        <dbReference type="Proteomes" id="UP001139981"/>
    </source>
</evidence>
<dbReference type="EMBL" id="JANBVB010000198">
    <property type="protein sequence ID" value="KAJ2896409.1"/>
    <property type="molecule type" value="Genomic_DNA"/>
</dbReference>